<accession>A0A420J6J3</accession>
<keyword evidence="3" id="KW-1185">Reference proteome</keyword>
<dbReference type="EMBL" id="MCBQ01002540">
    <property type="protein sequence ID" value="RKF82404.1"/>
    <property type="molecule type" value="Genomic_DNA"/>
</dbReference>
<dbReference type="AlphaFoldDB" id="A0A420J6J3"/>
<comment type="caution">
    <text evidence="2">The sequence shown here is derived from an EMBL/GenBank/DDBJ whole genome shotgun (WGS) entry which is preliminary data.</text>
</comment>
<reference evidence="2 3" key="1">
    <citation type="journal article" date="2018" name="BMC Genomics">
        <title>Comparative genome analyses reveal sequence features reflecting distinct modes of host-adaptation between dicot and monocot powdery mildew.</title>
        <authorList>
            <person name="Wu Y."/>
            <person name="Ma X."/>
            <person name="Pan Z."/>
            <person name="Kale S.D."/>
            <person name="Song Y."/>
            <person name="King H."/>
            <person name="Zhang Q."/>
            <person name="Presley C."/>
            <person name="Deng X."/>
            <person name="Wei C.I."/>
            <person name="Xiao S."/>
        </authorList>
    </citation>
    <scope>NUCLEOTIDE SEQUENCE [LARGE SCALE GENOMIC DNA]</scope>
    <source>
        <strain evidence="2">UMSG3</strain>
    </source>
</reference>
<evidence type="ECO:0000256" key="1">
    <source>
        <dbReference type="SAM" id="MobiDB-lite"/>
    </source>
</evidence>
<protein>
    <submittedName>
        <fullName evidence="2">Uncharacterized protein</fullName>
    </submittedName>
</protein>
<organism evidence="2 3">
    <name type="scientific">Golovinomyces cichoracearum</name>
    <dbReference type="NCBI Taxonomy" id="62708"/>
    <lineage>
        <taxon>Eukaryota</taxon>
        <taxon>Fungi</taxon>
        <taxon>Dikarya</taxon>
        <taxon>Ascomycota</taxon>
        <taxon>Pezizomycotina</taxon>
        <taxon>Leotiomycetes</taxon>
        <taxon>Erysiphales</taxon>
        <taxon>Erysiphaceae</taxon>
        <taxon>Golovinomyces</taxon>
    </lineage>
</organism>
<gene>
    <name evidence="2" type="ORF">GcM3_025043</name>
</gene>
<dbReference type="Proteomes" id="UP000283383">
    <property type="component" value="Unassembled WGS sequence"/>
</dbReference>
<sequence>MKDDNSIDSTSLPGESSYQSLDTSSYSTETFGFFAPHFPTPLATSPPQIESIYSSSLRLFFQRKYQFKPAILHRSRNTNTEKSSFF</sequence>
<feature type="region of interest" description="Disordered" evidence="1">
    <location>
        <begin position="1"/>
        <end position="23"/>
    </location>
</feature>
<evidence type="ECO:0000313" key="2">
    <source>
        <dbReference type="EMBL" id="RKF82404.1"/>
    </source>
</evidence>
<proteinExistence type="predicted"/>
<evidence type="ECO:0000313" key="3">
    <source>
        <dbReference type="Proteomes" id="UP000283383"/>
    </source>
</evidence>
<name>A0A420J6J3_9PEZI</name>